<dbReference type="PANTHER" id="PTHR33484:SF12">
    <property type="entry name" value="AP2_ERF DOMAIN-CONTAINING PROTEIN"/>
    <property type="match status" value="1"/>
</dbReference>
<dbReference type="EMBL" id="WHWC01000014">
    <property type="protein sequence ID" value="KAG8370460.1"/>
    <property type="molecule type" value="Genomic_DNA"/>
</dbReference>
<dbReference type="Proteomes" id="UP000826271">
    <property type="component" value="Unassembled WGS sequence"/>
</dbReference>
<gene>
    <name evidence="1" type="ORF">BUALT_Bualt14G0119200</name>
</gene>
<keyword evidence="2" id="KW-1185">Reference proteome</keyword>
<evidence type="ECO:0000313" key="2">
    <source>
        <dbReference type="Proteomes" id="UP000826271"/>
    </source>
</evidence>
<reference evidence="1" key="1">
    <citation type="submission" date="2019-10" db="EMBL/GenBank/DDBJ databases">
        <authorList>
            <person name="Zhang R."/>
            <person name="Pan Y."/>
            <person name="Wang J."/>
            <person name="Ma R."/>
            <person name="Yu S."/>
        </authorList>
    </citation>
    <scope>NUCLEOTIDE SEQUENCE</scope>
    <source>
        <strain evidence="1">LA-IB0</strain>
        <tissue evidence="1">Leaf</tissue>
    </source>
</reference>
<organism evidence="1 2">
    <name type="scientific">Buddleja alternifolia</name>
    <dbReference type="NCBI Taxonomy" id="168488"/>
    <lineage>
        <taxon>Eukaryota</taxon>
        <taxon>Viridiplantae</taxon>
        <taxon>Streptophyta</taxon>
        <taxon>Embryophyta</taxon>
        <taxon>Tracheophyta</taxon>
        <taxon>Spermatophyta</taxon>
        <taxon>Magnoliopsida</taxon>
        <taxon>eudicotyledons</taxon>
        <taxon>Gunneridae</taxon>
        <taxon>Pentapetalae</taxon>
        <taxon>asterids</taxon>
        <taxon>lamiids</taxon>
        <taxon>Lamiales</taxon>
        <taxon>Scrophulariaceae</taxon>
        <taxon>Buddlejeae</taxon>
        <taxon>Buddleja</taxon>
    </lineage>
</organism>
<name>A0AAV6WNH9_9LAMI</name>
<dbReference type="AlphaFoldDB" id="A0AAV6WNH9"/>
<accession>A0AAV6WNH9</accession>
<proteinExistence type="predicted"/>
<evidence type="ECO:0000313" key="1">
    <source>
        <dbReference type="EMBL" id="KAG8370460.1"/>
    </source>
</evidence>
<dbReference type="PANTHER" id="PTHR33484">
    <property type="entry name" value="BNAC07G33360D PROTEIN"/>
    <property type="match status" value="1"/>
</dbReference>
<comment type="caution">
    <text evidence="1">The sequence shown here is derived from an EMBL/GenBank/DDBJ whole genome shotgun (WGS) entry which is preliminary data.</text>
</comment>
<sequence length="89" mass="10284">MAYKEDLMRIGREGFALVDEYIGKKGRPTASKKPTQTCLYQYQPQQAHVYQVKPFSANEKTMNSYEVVQFRDGVSVLDYSKRKSSTMAY</sequence>
<protein>
    <submittedName>
        <fullName evidence="1">Uncharacterized protein</fullName>
    </submittedName>
</protein>